<dbReference type="InterPro" id="IPR020084">
    <property type="entry name" value="NUDIX_hydrolase_CS"/>
</dbReference>
<name>G0A614_METMM</name>
<dbReference type="InterPro" id="IPR000086">
    <property type="entry name" value="NUDIX_hydrolase_dom"/>
</dbReference>
<evidence type="ECO:0000256" key="1">
    <source>
        <dbReference type="ARBA" id="ARBA00001946"/>
    </source>
</evidence>
<keyword evidence="5" id="KW-1185">Reference proteome</keyword>
<reference evidence="5" key="3">
    <citation type="submission" date="2011-05" db="EMBL/GenBank/DDBJ databases">
        <title>Complete sequence of Methylomonas methanica MC09.</title>
        <authorList>
            <consortium name="US DOE Joint Genome Institute"/>
            <person name="Lucas S."/>
            <person name="Han J."/>
            <person name="Lapidus A."/>
            <person name="Cheng J.-F."/>
            <person name="Goodwin L."/>
            <person name="Pitluck S."/>
            <person name="Peters L."/>
            <person name="Mikhailova N."/>
            <person name="Teshima H."/>
            <person name="Han C."/>
            <person name="Tapia R."/>
            <person name="Land M."/>
            <person name="Hauser L."/>
            <person name="Kyrpides N."/>
            <person name="Ivanova N."/>
            <person name="Pagani I."/>
            <person name="Stein L."/>
            <person name="Woyke T."/>
        </authorList>
    </citation>
    <scope>NUCLEOTIDE SEQUENCE [LARGE SCALE GENOMIC DNA]</scope>
    <source>
        <strain evidence="5">MC09</strain>
    </source>
</reference>
<evidence type="ECO:0000259" key="3">
    <source>
        <dbReference type="PROSITE" id="PS51462"/>
    </source>
</evidence>
<dbReference type="CDD" id="cd04692">
    <property type="entry name" value="NUDIX_Hydrolase"/>
    <property type="match status" value="1"/>
</dbReference>
<dbReference type="STRING" id="857087.Metme_2058"/>
<dbReference type="EMBL" id="CP002738">
    <property type="protein sequence ID" value="AEG00464.1"/>
    <property type="molecule type" value="Genomic_DNA"/>
</dbReference>
<evidence type="ECO:0000313" key="4">
    <source>
        <dbReference type="EMBL" id="AEG00464.1"/>
    </source>
</evidence>
<dbReference type="eggNOG" id="COG1443">
    <property type="taxonomic scope" value="Bacteria"/>
</dbReference>
<accession>G0A614</accession>
<dbReference type="Proteomes" id="UP000008888">
    <property type="component" value="Chromosome"/>
</dbReference>
<comment type="cofactor">
    <cofactor evidence="1">
        <name>Mg(2+)</name>
        <dbReference type="ChEBI" id="CHEBI:18420"/>
    </cofactor>
</comment>
<proteinExistence type="predicted"/>
<dbReference type="PROSITE" id="PS00893">
    <property type="entry name" value="NUDIX_BOX"/>
    <property type="match status" value="1"/>
</dbReference>
<dbReference type="Gene3D" id="3.90.79.10">
    <property type="entry name" value="Nucleoside Triphosphate Pyrophosphohydrolase"/>
    <property type="match status" value="1"/>
</dbReference>
<feature type="domain" description="Nudix hydrolase" evidence="3">
    <location>
        <begin position="29"/>
        <end position="156"/>
    </location>
</feature>
<gene>
    <name evidence="4" type="ordered locus">Metme_2058</name>
</gene>
<evidence type="ECO:0000313" key="5">
    <source>
        <dbReference type="Proteomes" id="UP000008888"/>
    </source>
</evidence>
<reference key="2">
    <citation type="submission" date="2011-05" db="EMBL/GenBank/DDBJ databases">
        <title>Complete genome sequence of the aerobic marine methanotroph Methylomonas methanica MC09.</title>
        <authorList>
            <person name="Boden R."/>
            <person name="Cunliffe M."/>
            <person name="Scanlan J."/>
            <person name="Moussard H."/>
            <person name="Kits K.D."/>
            <person name="Klotz M."/>
            <person name="Jetten M."/>
            <person name="Vuilleumier S."/>
            <person name="Han J."/>
            <person name="Peters L."/>
            <person name="Mikhailova N."/>
            <person name="Teshima H."/>
            <person name="Tapia R."/>
            <person name="Kyrpides N."/>
            <person name="Ivanova N."/>
            <person name="Pagani I."/>
            <person name="Cheng J.-F."/>
            <person name="Goodwin L."/>
            <person name="Han C."/>
            <person name="Hauser L."/>
            <person name="Land M."/>
            <person name="Lapidus A."/>
            <person name="Lucas S."/>
            <person name="Pitluck S."/>
            <person name="Woyke T."/>
            <person name="Stein L.Y."/>
            <person name="Murrell C."/>
        </authorList>
    </citation>
    <scope>NUCLEOTIDE SEQUENCE</scope>
    <source>
        <strain>MC09</strain>
    </source>
</reference>
<organism evidence="4 5">
    <name type="scientific">Methylomonas methanica (strain DSM 25384 / MC09)</name>
    <dbReference type="NCBI Taxonomy" id="857087"/>
    <lineage>
        <taxon>Bacteria</taxon>
        <taxon>Pseudomonadati</taxon>
        <taxon>Pseudomonadota</taxon>
        <taxon>Gammaproteobacteria</taxon>
        <taxon>Methylococcales</taxon>
        <taxon>Methylococcaceae</taxon>
        <taxon>Methylomonas</taxon>
    </lineage>
</organism>
<dbReference type="KEGG" id="mmt:Metme_2058"/>
<dbReference type="InterPro" id="IPR015797">
    <property type="entry name" value="NUDIX_hydrolase-like_dom_sf"/>
</dbReference>
<dbReference type="PANTHER" id="PTHR10885:SF0">
    <property type="entry name" value="ISOPENTENYL-DIPHOSPHATE DELTA-ISOMERASE"/>
    <property type="match status" value="1"/>
</dbReference>
<keyword evidence="2 4" id="KW-0378">Hydrolase</keyword>
<dbReference type="GO" id="GO:0016787">
    <property type="term" value="F:hydrolase activity"/>
    <property type="evidence" value="ECO:0007669"/>
    <property type="project" value="UniProtKB-KW"/>
</dbReference>
<dbReference type="SUPFAM" id="SSF55811">
    <property type="entry name" value="Nudix"/>
    <property type="match status" value="1"/>
</dbReference>
<reference evidence="4 5" key="1">
    <citation type="journal article" date="2011" name="J. Bacteriol.">
        <title>Complete Genome Sequence of the Aerobic Marine Methanotroph Methylomonas methanica MC09.</title>
        <authorList>
            <person name="Boden R."/>
            <person name="Cunliffe M."/>
            <person name="Scanlan J."/>
            <person name="Moussard H."/>
            <person name="Kits K.D."/>
            <person name="Klotz M.G."/>
            <person name="Jetten M.S."/>
            <person name="Vuilleumier S."/>
            <person name="Han J."/>
            <person name="Peters L."/>
            <person name="Mikhailova N."/>
            <person name="Teshima H."/>
            <person name="Tapia R."/>
            <person name="Kyrpides N."/>
            <person name="Ivanova N."/>
            <person name="Pagani I."/>
            <person name="Cheng J.F."/>
            <person name="Goodwin L."/>
            <person name="Han C."/>
            <person name="Hauser L."/>
            <person name="Land M.L."/>
            <person name="Lapidus A."/>
            <person name="Lucas S."/>
            <person name="Pitluck S."/>
            <person name="Woyke T."/>
            <person name="Stein L."/>
            <person name="Murrell J.C."/>
        </authorList>
    </citation>
    <scope>NUCLEOTIDE SEQUENCE [LARGE SCALE GENOMIC DNA]</scope>
    <source>
        <strain evidence="4 5">MC09</strain>
    </source>
</reference>
<dbReference type="PROSITE" id="PS51462">
    <property type="entry name" value="NUDIX"/>
    <property type="match status" value="1"/>
</dbReference>
<dbReference type="HOGENOM" id="CLU_060552_3_1_6"/>
<dbReference type="RefSeq" id="WP_013818708.1">
    <property type="nucleotide sequence ID" value="NC_015572.1"/>
</dbReference>
<evidence type="ECO:0000256" key="2">
    <source>
        <dbReference type="ARBA" id="ARBA00022801"/>
    </source>
</evidence>
<protein>
    <submittedName>
        <fullName evidence="4">NUDIX hydrolase</fullName>
    </submittedName>
</protein>
<dbReference type="OrthoDB" id="517136at2"/>
<dbReference type="AlphaFoldDB" id="G0A614"/>
<sequence length="167" mass="19365">MSNELLAVVDEHDCIINHRPRREIHTLSLRHRAVHILVFNDSGQLLLQKRSLKKDLNKGLWDTSAAGHVDQGETYAVCAPRELTEELGVSTALTALFKLEPTPALGMEFIQVYECRHNGPFNLAEEEIDEIRWLNRDEVDKRVDDNDATLTETFRIIWRHYRGYIMQ</sequence>
<dbReference type="PANTHER" id="PTHR10885">
    <property type="entry name" value="ISOPENTENYL-DIPHOSPHATE DELTA-ISOMERASE"/>
    <property type="match status" value="1"/>
</dbReference>
<dbReference type="Pfam" id="PF00293">
    <property type="entry name" value="NUDIX"/>
    <property type="match status" value="1"/>
</dbReference>